<dbReference type="EMBL" id="CM000781">
    <property type="protein sequence ID" value="AQK73043.1"/>
    <property type="molecule type" value="Genomic_DNA"/>
</dbReference>
<feature type="domain" description="LIM zinc-binding" evidence="5">
    <location>
        <begin position="8"/>
        <end position="68"/>
    </location>
</feature>
<evidence type="ECO:0000256" key="1">
    <source>
        <dbReference type="ARBA" id="ARBA00022723"/>
    </source>
</evidence>
<feature type="domain" description="LIM zinc-binding" evidence="5">
    <location>
        <begin position="146"/>
        <end position="206"/>
    </location>
</feature>
<dbReference type="CDD" id="cd09440">
    <property type="entry name" value="LIM1_SF3"/>
    <property type="match status" value="1"/>
</dbReference>
<keyword evidence="2" id="KW-0862">Zinc</keyword>
<evidence type="ECO:0000256" key="2">
    <source>
        <dbReference type="ARBA" id="ARBA00022833"/>
    </source>
</evidence>
<dbReference type="GO" id="GO:0046872">
    <property type="term" value="F:metal ion binding"/>
    <property type="evidence" value="ECO:0007669"/>
    <property type="project" value="UniProtKB-KW"/>
</dbReference>
<keyword evidence="3" id="KW-0440">LIM domain</keyword>
<dbReference type="OMA" id="ARCHKTA"/>
<dbReference type="Pfam" id="PF00412">
    <property type="entry name" value="LIM"/>
    <property type="match status" value="2"/>
</dbReference>
<proteinExistence type="predicted"/>
<dbReference type="AlphaFoldDB" id="A0A1D6HEG9"/>
<reference evidence="6" key="1">
    <citation type="submission" date="2015-12" db="EMBL/GenBank/DDBJ databases">
        <title>Update maize B73 reference genome by single molecule sequencing technologies.</title>
        <authorList>
            <consortium name="Maize Genome Sequencing Project"/>
            <person name="Ware D."/>
        </authorList>
    </citation>
    <scope>NUCLEOTIDE SEQUENCE</scope>
    <source>
        <tissue evidence="6">Seedling</tissue>
    </source>
</reference>
<organism evidence="6">
    <name type="scientific">Zea mays</name>
    <name type="common">Maize</name>
    <dbReference type="NCBI Taxonomy" id="4577"/>
    <lineage>
        <taxon>Eukaryota</taxon>
        <taxon>Viridiplantae</taxon>
        <taxon>Streptophyta</taxon>
        <taxon>Embryophyta</taxon>
        <taxon>Tracheophyta</taxon>
        <taxon>Spermatophyta</taxon>
        <taxon>Magnoliopsida</taxon>
        <taxon>Liliopsida</taxon>
        <taxon>Poales</taxon>
        <taxon>Poaceae</taxon>
        <taxon>PACMAD clade</taxon>
        <taxon>Panicoideae</taxon>
        <taxon>Andropogonodae</taxon>
        <taxon>Andropogoneae</taxon>
        <taxon>Tripsacinae</taxon>
        <taxon>Zea</taxon>
    </lineage>
</organism>
<dbReference type="Gene3D" id="2.10.110.10">
    <property type="entry name" value="Cysteine Rich Protein"/>
    <property type="match status" value="2"/>
</dbReference>
<dbReference type="SUPFAM" id="SSF57716">
    <property type="entry name" value="Glucocorticoid receptor-like (DNA-binding domain)"/>
    <property type="match status" value="4"/>
</dbReference>
<feature type="region of interest" description="Disordered" evidence="4">
    <location>
        <begin position="220"/>
        <end position="247"/>
    </location>
</feature>
<evidence type="ECO:0000256" key="3">
    <source>
        <dbReference type="ARBA" id="ARBA00023038"/>
    </source>
</evidence>
<evidence type="ECO:0000256" key="4">
    <source>
        <dbReference type="SAM" id="MobiDB-lite"/>
    </source>
</evidence>
<protein>
    <submittedName>
        <fullName evidence="6">LIM domain-containing protein PLIM2b</fullName>
    </submittedName>
</protein>
<dbReference type="PROSITE" id="PS00478">
    <property type="entry name" value="LIM_DOMAIN_1"/>
    <property type="match status" value="1"/>
</dbReference>
<gene>
    <name evidence="6" type="ORF">ZEAMMB73_Zm00001d017382</name>
</gene>
<dbReference type="InterPro" id="IPR001781">
    <property type="entry name" value="Znf_LIM"/>
</dbReference>
<evidence type="ECO:0000313" key="6">
    <source>
        <dbReference type="EMBL" id="AQK73043.1"/>
    </source>
</evidence>
<dbReference type="PROSITE" id="PS50023">
    <property type="entry name" value="LIM_DOMAIN_2"/>
    <property type="match status" value="2"/>
</dbReference>
<accession>A0A1D6HEG9</accession>
<dbReference type="GO" id="GO:0051017">
    <property type="term" value="P:actin filament bundle assembly"/>
    <property type="evidence" value="ECO:0007669"/>
    <property type="project" value="UniProtKB-ARBA"/>
</dbReference>
<keyword evidence="1" id="KW-0479">Metal-binding</keyword>
<name>A0A1D6HEG9_MAIZE</name>
<dbReference type="CDD" id="cd09441">
    <property type="entry name" value="LIM2_SF3"/>
    <property type="match status" value="1"/>
</dbReference>
<feature type="compositionally biased region" description="Low complexity" evidence="4">
    <location>
        <begin position="225"/>
        <end position="247"/>
    </location>
</feature>
<sequence length="247" mass="26772">MSFTGTQDKCKACDKTVHIIDLLTADGVSYHKTCFKCSHCKGVLSISSYSSMDGVLYCKTHFEQLFKETGTFSKNFQGGASSNKNDQVRFLKSSTQIWLKCSISSKTLLAMPSSVIADYLRTMPICKSLQAKAPSKLSSAFSGTQDKCAACQKTVYPLEKMTLEGESYHKSCFKCSHGGCILTTSSYAALNGVLYCKIHFSQLFKEKGSYNHLIETAQTKKNEAAEAGPEPPADAGAAEPEAPAQSA</sequence>
<dbReference type="ExpressionAtlas" id="A0A1D6HEG9">
    <property type="expression patterns" value="baseline and differential"/>
</dbReference>
<evidence type="ECO:0000259" key="5">
    <source>
        <dbReference type="PROSITE" id="PS50023"/>
    </source>
</evidence>
<dbReference type="FunFam" id="2.10.110.10:FF:000002">
    <property type="entry name" value="LIM domain and actin-binding 1"/>
    <property type="match status" value="2"/>
</dbReference>
<dbReference type="SMART" id="SM00132">
    <property type="entry name" value="LIM"/>
    <property type="match status" value="2"/>
</dbReference>
<dbReference type="InParanoid" id="A0A1D6HEG9"/>
<dbReference type="GO" id="GO:0051015">
    <property type="term" value="F:actin filament binding"/>
    <property type="evidence" value="ECO:0007669"/>
    <property type="project" value="UniProtKB-ARBA"/>
</dbReference>
<dbReference type="PANTHER" id="PTHR24206">
    <property type="entry name" value="OS06G0237300 PROTEIN"/>
    <property type="match status" value="1"/>
</dbReference>